<evidence type="ECO:0000313" key="2">
    <source>
        <dbReference type="EMBL" id="RNJ54017.1"/>
    </source>
</evidence>
<dbReference type="GeneID" id="39604681"/>
<protein>
    <submittedName>
        <fullName evidence="2">Uncharacterized protein</fullName>
    </submittedName>
</protein>
<keyword evidence="3" id="KW-1185">Reference proteome</keyword>
<evidence type="ECO:0000313" key="3">
    <source>
        <dbReference type="Proteomes" id="UP000267145"/>
    </source>
</evidence>
<dbReference type="Proteomes" id="UP000267145">
    <property type="component" value="Unassembled WGS sequence"/>
</dbReference>
<evidence type="ECO:0000256" key="1">
    <source>
        <dbReference type="SAM" id="MobiDB-lite"/>
    </source>
</evidence>
<proteinExistence type="predicted"/>
<dbReference type="AlphaFoldDB" id="A0A3M9Y0H4"/>
<feature type="region of interest" description="Disordered" evidence="1">
    <location>
        <begin position="91"/>
        <end position="132"/>
    </location>
</feature>
<dbReference type="RefSeq" id="XP_028492175.1">
    <property type="nucleotide sequence ID" value="XM_028635237.1"/>
</dbReference>
<sequence>MDEFYADAIFAAKHTQDRDHLEMLLTEQRENRWKELKNSTIDVAYASCTQKQHFPSTAVKDAALDVGQTGSLSSFLHFIFCAMASWNNERNASDKRNDQNQPNLRKECPTDGVDDDRHGPGQLDGEDYGADS</sequence>
<comment type="caution">
    <text evidence="2">The sequence shown here is derived from an EMBL/GenBank/DDBJ whole genome shotgun (WGS) entry which is preliminary data.</text>
</comment>
<reference evidence="2 3" key="1">
    <citation type="submission" date="2018-10" db="EMBL/GenBank/DDBJ databases">
        <title>Genome sequence of Verticillium nonalfalfae VnAa140.</title>
        <authorList>
            <person name="Stajich J.E."/>
            <person name="Kasson M.T."/>
        </authorList>
    </citation>
    <scope>NUCLEOTIDE SEQUENCE [LARGE SCALE GENOMIC DNA]</scope>
    <source>
        <strain evidence="2 3">VnAa140</strain>
    </source>
</reference>
<dbReference type="EMBL" id="RBVV01000118">
    <property type="protein sequence ID" value="RNJ54017.1"/>
    <property type="molecule type" value="Genomic_DNA"/>
</dbReference>
<accession>A0A3M9Y0H4</accession>
<feature type="compositionally biased region" description="Basic and acidic residues" evidence="1">
    <location>
        <begin position="91"/>
        <end position="119"/>
    </location>
</feature>
<gene>
    <name evidence="2" type="ORF">D7B24_000992</name>
</gene>
<name>A0A3M9Y0H4_9PEZI</name>
<organism evidence="2 3">
    <name type="scientific">Verticillium nonalfalfae</name>
    <dbReference type="NCBI Taxonomy" id="1051616"/>
    <lineage>
        <taxon>Eukaryota</taxon>
        <taxon>Fungi</taxon>
        <taxon>Dikarya</taxon>
        <taxon>Ascomycota</taxon>
        <taxon>Pezizomycotina</taxon>
        <taxon>Sordariomycetes</taxon>
        <taxon>Hypocreomycetidae</taxon>
        <taxon>Glomerellales</taxon>
        <taxon>Plectosphaerellaceae</taxon>
        <taxon>Verticillium</taxon>
    </lineage>
</organism>